<proteinExistence type="predicted"/>
<evidence type="ECO:0000313" key="1">
    <source>
        <dbReference type="EMBL" id="MCI93655.1"/>
    </source>
</evidence>
<evidence type="ECO:0000313" key="2">
    <source>
        <dbReference type="Proteomes" id="UP000265520"/>
    </source>
</evidence>
<reference evidence="1 2" key="1">
    <citation type="journal article" date="2018" name="Front. Plant Sci.">
        <title>Red Clover (Trifolium pratense) and Zigzag Clover (T. medium) - A Picture of Genomic Similarities and Differences.</title>
        <authorList>
            <person name="Dluhosova J."/>
            <person name="Istvanek J."/>
            <person name="Nedelnik J."/>
            <person name="Repkova J."/>
        </authorList>
    </citation>
    <scope>NUCLEOTIDE SEQUENCE [LARGE SCALE GENOMIC DNA]</scope>
    <source>
        <strain evidence="2">cv. 10/8</strain>
        <tissue evidence="1">Leaf</tissue>
    </source>
</reference>
<comment type="caution">
    <text evidence="1">The sequence shown here is derived from an EMBL/GenBank/DDBJ whole genome shotgun (WGS) entry which is preliminary data.</text>
</comment>
<protein>
    <submittedName>
        <fullName evidence="1">Uncharacterized protein</fullName>
    </submittedName>
</protein>
<feature type="non-terminal residue" evidence="1">
    <location>
        <position position="1"/>
    </location>
</feature>
<keyword evidence="2" id="KW-1185">Reference proteome</keyword>
<sequence>VVIVVVYE</sequence>
<dbReference type="Proteomes" id="UP000265520">
    <property type="component" value="Unassembled WGS sequence"/>
</dbReference>
<organism evidence="1 2">
    <name type="scientific">Trifolium medium</name>
    <dbReference type="NCBI Taxonomy" id="97028"/>
    <lineage>
        <taxon>Eukaryota</taxon>
        <taxon>Viridiplantae</taxon>
        <taxon>Streptophyta</taxon>
        <taxon>Embryophyta</taxon>
        <taxon>Tracheophyta</taxon>
        <taxon>Spermatophyta</taxon>
        <taxon>Magnoliopsida</taxon>
        <taxon>eudicotyledons</taxon>
        <taxon>Gunneridae</taxon>
        <taxon>Pentapetalae</taxon>
        <taxon>rosids</taxon>
        <taxon>fabids</taxon>
        <taxon>Fabales</taxon>
        <taxon>Fabaceae</taxon>
        <taxon>Papilionoideae</taxon>
        <taxon>50 kb inversion clade</taxon>
        <taxon>NPAAA clade</taxon>
        <taxon>Hologalegina</taxon>
        <taxon>IRL clade</taxon>
        <taxon>Trifolieae</taxon>
        <taxon>Trifolium</taxon>
    </lineage>
</organism>
<dbReference type="EMBL" id="LXQA011334818">
    <property type="protein sequence ID" value="MCI93655.1"/>
    <property type="molecule type" value="Genomic_DNA"/>
</dbReference>
<accession>A0A392W409</accession>
<name>A0A392W409_9FABA</name>